<name>A0A1I1Q4J7_9ACTN</name>
<dbReference type="InterPro" id="IPR008613">
    <property type="entry name" value="Excalibur_Ca-bd_domain"/>
</dbReference>
<dbReference type="EMBL" id="FOMD01000003">
    <property type="protein sequence ID" value="SFD14133.1"/>
    <property type="molecule type" value="Genomic_DNA"/>
</dbReference>
<gene>
    <name evidence="4" type="ORF">SAMN05661030_2463</name>
</gene>
<evidence type="ECO:0000256" key="2">
    <source>
        <dbReference type="SAM" id="SignalP"/>
    </source>
</evidence>
<evidence type="ECO:0000313" key="4">
    <source>
        <dbReference type="EMBL" id="SFD14133.1"/>
    </source>
</evidence>
<reference evidence="5" key="1">
    <citation type="submission" date="2016-10" db="EMBL/GenBank/DDBJ databases">
        <authorList>
            <person name="Varghese N."/>
            <person name="Submissions S."/>
        </authorList>
    </citation>
    <scope>NUCLEOTIDE SEQUENCE [LARGE SCALE GENOMIC DNA]</scope>
    <source>
        <strain evidence="5">DSM 45962</strain>
    </source>
</reference>
<dbReference type="OrthoDB" id="5681216at2"/>
<dbReference type="RefSeq" id="WP_091559003.1">
    <property type="nucleotide sequence ID" value="NZ_BNAC01000001.1"/>
</dbReference>
<accession>A0A1I1Q4J7</accession>
<protein>
    <submittedName>
        <fullName evidence="4">Excalibur calcium-binding domain-containing protein</fullName>
    </submittedName>
</protein>
<evidence type="ECO:0000313" key="5">
    <source>
        <dbReference type="Proteomes" id="UP000199022"/>
    </source>
</evidence>
<dbReference type="Proteomes" id="UP000199022">
    <property type="component" value="Unassembled WGS sequence"/>
</dbReference>
<dbReference type="SMART" id="SM00894">
    <property type="entry name" value="Excalibur"/>
    <property type="match status" value="1"/>
</dbReference>
<keyword evidence="2" id="KW-0732">Signal</keyword>
<evidence type="ECO:0000256" key="1">
    <source>
        <dbReference type="SAM" id="MobiDB-lite"/>
    </source>
</evidence>
<dbReference type="STRING" id="1225127.SAMN05661030_2463"/>
<keyword evidence="5" id="KW-1185">Reference proteome</keyword>
<feature type="chain" id="PRO_5011446814" evidence="2">
    <location>
        <begin position="26"/>
        <end position="133"/>
    </location>
</feature>
<dbReference type="AlphaFoldDB" id="A0A1I1Q4J7"/>
<feature type="region of interest" description="Disordered" evidence="1">
    <location>
        <begin position="48"/>
        <end position="100"/>
    </location>
</feature>
<proteinExistence type="predicted"/>
<dbReference type="Pfam" id="PF05901">
    <property type="entry name" value="Excalibur"/>
    <property type="match status" value="1"/>
</dbReference>
<sequence length="133" mass="12783">MRLRTTLTVLATAGFTVVLAGPASAADLNCSDFATQAEAQAVLDANRADPNNLDQDDDGIACESLPSGGAEDGTTVAANGGAQVSNRPQGAVAAGDGSSTEGPGVLPYAVGGLALVGAAGAGVAARRSARASA</sequence>
<evidence type="ECO:0000259" key="3">
    <source>
        <dbReference type="SMART" id="SM00894"/>
    </source>
</evidence>
<feature type="signal peptide" evidence="2">
    <location>
        <begin position="1"/>
        <end position="25"/>
    </location>
</feature>
<feature type="domain" description="Excalibur calcium-binding" evidence="3">
    <location>
        <begin position="26"/>
        <end position="63"/>
    </location>
</feature>
<organism evidence="4 5">
    <name type="scientific">Klenkia taihuensis</name>
    <dbReference type="NCBI Taxonomy" id="1225127"/>
    <lineage>
        <taxon>Bacteria</taxon>
        <taxon>Bacillati</taxon>
        <taxon>Actinomycetota</taxon>
        <taxon>Actinomycetes</taxon>
        <taxon>Geodermatophilales</taxon>
        <taxon>Geodermatophilaceae</taxon>
        <taxon>Klenkia</taxon>
    </lineage>
</organism>